<name>A0A7Y9K1G4_9SPHN</name>
<gene>
    <name evidence="2" type="ORF">HD841_000139</name>
</gene>
<feature type="compositionally biased region" description="Basic and acidic residues" evidence="1">
    <location>
        <begin position="1"/>
        <end position="41"/>
    </location>
</feature>
<comment type="caution">
    <text evidence="2">The sequence shown here is derived from an EMBL/GenBank/DDBJ whole genome shotgun (WGS) entry which is preliminary data.</text>
</comment>
<sequence length="54" mass="5620">MTDRIPADRTSRAAKGAAREAIGKLLGDDAEVRKGRAERDAGQAGTSGPAPEDR</sequence>
<feature type="region of interest" description="Disordered" evidence="1">
    <location>
        <begin position="1"/>
        <end position="54"/>
    </location>
</feature>
<dbReference type="SUPFAM" id="SSF69047">
    <property type="entry name" value="Hypothetical protein YjbJ"/>
    <property type="match status" value="1"/>
</dbReference>
<dbReference type="AlphaFoldDB" id="A0A7Y9K1G4"/>
<reference evidence="2 3" key="1">
    <citation type="submission" date="2020-07" db="EMBL/GenBank/DDBJ databases">
        <authorList>
            <person name="Partida-Martinez L."/>
            <person name="Huntemann M."/>
            <person name="Clum A."/>
            <person name="Wang J."/>
            <person name="Palaniappan K."/>
            <person name="Ritter S."/>
            <person name="Chen I.-M."/>
            <person name="Stamatis D."/>
            <person name="Reddy T."/>
            <person name="O'Malley R."/>
            <person name="Daum C."/>
            <person name="Shapiro N."/>
            <person name="Ivanova N."/>
            <person name="Kyrpides N."/>
            <person name="Woyke T."/>
        </authorList>
    </citation>
    <scope>NUCLEOTIDE SEQUENCE [LARGE SCALE GENOMIC DNA]</scope>
    <source>
        <strain evidence="2 3">AS2.3</strain>
    </source>
</reference>
<dbReference type="RefSeq" id="WP_179506976.1">
    <property type="nucleotide sequence ID" value="NZ_JACCBY010000001.1"/>
</dbReference>
<evidence type="ECO:0000313" key="3">
    <source>
        <dbReference type="Proteomes" id="UP000517753"/>
    </source>
</evidence>
<dbReference type="EMBL" id="JACCBY010000001">
    <property type="protein sequence ID" value="NYD88370.1"/>
    <property type="molecule type" value="Genomic_DNA"/>
</dbReference>
<dbReference type="InterPro" id="IPR036629">
    <property type="entry name" value="YjbJ_sf"/>
</dbReference>
<reference evidence="2 3" key="2">
    <citation type="submission" date="2020-08" db="EMBL/GenBank/DDBJ databases">
        <title>The Agave Microbiome: Exploring the role of microbial communities in plant adaptations to desert environments.</title>
        <authorList>
            <person name="Partida-Martinez L.P."/>
        </authorList>
    </citation>
    <scope>NUCLEOTIDE SEQUENCE [LARGE SCALE GENOMIC DNA]</scope>
    <source>
        <strain evidence="2 3">AS2.3</strain>
    </source>
</reference>
<proteinExistence type="predicted"/>
<protein>
    <submittedName>
        <fullName evidence="2">Uncharacterized protein YjbJ (UPF0337 family)</fullName>
    </submittedName>
</protein>
<keyword evidence="3" id="KW-1185">Reference proteome</keyword>
<evidence type="ECO:0000256" key="1">
    <source>
        <dbReference type="SAM" id="MobiDB-lite"/>
    </source>
</evidence>
<accession>A0A7Y9K1G4</accession>
<evidence type="ECO:0000313" key="2">
    <source>
        <dbReference type="EMBL" id="NYD88370.1"/>
    </source>
</evidence>
<dbReference type="Proteomes" id="UP000517753">
    <property type="component" value="Unassembled WGS sequence"/>
</dbReference>
<organism evidence="2 3">
    <name type="scientific">Sphingomonas melonis</name>
    <dbReference type="NCBI Taxonomy" id="152682"/>
    <lineage>
        <taxon>Bacteria</taxon>
        <taxon>Pseudomonadati</taxon>
        <taxon>Pseudomonadota</taxon>
        <taxon>Alphaproteobacteria</taxon>
        <taxon>Sphingomonadales</taxon>
        <taxon>Sphingomonadaceae</taxon>
        <taxon>Sphingomonas</taxon>
    </lineage>
</organism>